<proteinExistence type="predicted"/>
<feature type="non-terminal residue" evidence="3">
    <location>
        <position position="136"/>
    </location>
</feature>
<organism evidence="3 4">
    <name type="scientific">Candidatus Kerfeldbacteria bacterium CG08_land_8_20_14_0_20_42_7</name>
    <dbReference type="NCBI Taxonomy" id="2014245"/>
    <lineage>
        <taxon>Bacteria</taxon>
        <taxon>Candidatus Kerfeldiibacteriota</taxon>
    </lineage>
</organism>
<dbReference type="SUPFAM" id="SSF47413">
    <property type="entry name" value="lambda repressor-like DNA-binding domains"/>
    <property type="match status" value="1"/>
</dbReference>
<dbReference type="CDD" id="cd00093">
    <property type="entry name" value="HTH_XRE"/>
    <property type="match status" value="1"/>
</dbReference>
<evidence type="ECO:0000313" key="3">
    <source>
        <dbReference type="EMBL" id="PIS41476.1"/>
    </source>
</evidence>
<gene>
    <name evidence="3" type="ORF">COT25_02895</name>
</gene>
<evidence type="ECO:0000313" key="4">
    <source>
        <dbReference type="Proteomes" id="UP000228711"/>
    </source>
</evidence>
<dbReference type="EMBL" id="PEXV01000099">
    <property type="protein sequence ID" value="PIS41476.1"/>
    <property type="molecule type" value="Genomic_DNA"/>
</dbReference>
<dbReference type="InterPro" id="IPR050400">
    <property type="entry name" value="Bact_Cytoskel_RodZ"/>
</dbReference>
<dbReference type="InterPro" id="IPR010982">
    <property type="entry name" value="Lambda_DNA-bd_dom_sf"/>
</dbReference>
<name>A0A2H0YSR9_9BACT</name>
<dbReference type="SMART" id="SM00530">
    <property type="entry name" value="HTH_XRE"/>
    <property type="match status" value="1"/>
</dbReference>
<feature type="domain" description="HTH cro/C1-type" evidence="2">
    <location>
        <begin position="9"/>
        <end position="69"/>
    </location>
</feature>
<accession>A0A2H0YSR9</accession>
<evidence type="ECO:0000259" key="2">
    <source>
        <dbReference type="PROSITE" id="PS50943"/>
    </source>
</evidence>
<keyword evidence="1" id="KW-0812">Transmembrane</keyword>
<dbReference type="Pfam" id="PF13413">
    <property type="entry name" value="HTH_25"/>
    <property type="match status" value="1"/>
</dbReference>
<dbReference type="PANTHER" id="PTHR34475">
    <property type="match status" value="1"/>
</dbReference>
<feature type="transmembrane region" description="Helical" evidence="1">
    <location>
        <begin position="105"/>
        <end position="127"/>
    </location>
</feature>
<dbReference type="PROSITE" id="PS50943">
    <property type="entry name" value="HTH_CROC1"/>
    <property type="match status" value="1"/>
</dbReference>
<dbReference type="InterPro" id="IPR001387">
    <property type="entry name" value="Cro/C1-type_HTH"/>
</dbReference>
<protein>
    <recommendedName>
        <fullName evidence="2">HTH cro/C1-type domain-containing protein</fullName>
    </recommendedName>
</protein>
<dbReference type="GO" id="GO:0003677">
    <property type="term" value="F:DNA binding"/>
    <property type="evidence" value="ECO:0007669"/>
    <property type="project" value="InterPro"/>
</dbReference>
<dbReference type="Gene3D" id="1.10.260.40">
    <property type="entry name" value="lambda repressor-like DNA-binding domains"/>
    <property type="match status" value="1"/>
</dbReference>
<keyword evidence="1" id="KW-1133">Transmembrane helix</keyword>
<dbReference type="AlphaFoldDB" id="A0A2H0YSR9"/>
<feature type="non-terminal residue" evidence="3">
    <location>
        <position position="1"/>
    </location>
</feature>
<dbReference type="PANTHER" id="PTHR34475:SF1">
    <property type="entry name" value="CYTOSKELETON PROTEIN RODZ"/>
    <property type="match status" value="1"/>
</dbReference>
<dbReference type="Proteomes" id="UP000228711">
    <property type="component" value="Unassembled WGS sequence"/>
</dbReference>
<keyword evidence="1" id="KW-0472">Membrane</keyword>
<sequence>HGEHVGDTIRSLREDFGWSQEELANRSHVDVRYIIAFEEYRYYDLPGSLYAKNFLRSIAQAFNVNTEKLLERFLQDEKDFPFKRSITPPQEVSTRVIWTPKKLRAFGIIAILLAALLYVGIELLGLFRPPHLLIFS</sequence>
<comment type="caution">
    <text evidence="3">The sequence shown here is derived from an EMBL/GenBank/DDBJ whole genome shotgun (WGS) entry which is preliminary data.</text>
</comment>
<reference evidence="4" key="1">
    <citation type="submission" date="2017-09" db="EMBL/GenBank/DDBJ databases">
        <title>Depth-based differentiation of microbial function through sediment-hosted aquifers and enrichment of novel symbionts in the deep terrestrial subsurface.</title>
        <authorList>
            <person name="Probst A.J."/>
            <person name="Ladd B."/>
            <person name="Jarett J.K."/>
            <person name="Geller-Mcgrath D.E."/>
            <person name="Sieber C.M.K."/>
            <person name="Emerson J.B."/>
            <person name="Anantharaman K."/>
            <person name="Thomas B.C."/>
            <person name="Malmstrom R."/>
            <person name="Stieglmeier M."/>
            <person name="Klingl A."/>
            <person name="Woyke T."/>
            <person name="Ryan C.M."/>
            <person name="Banfield J.F."/>
        </authorList>
    </citation>
    <scope>NUCLEOTIDE SEQUENCE [LARGE SCALE GENOMIC DNA]</scope>
</reference>
<evidence type="ECO:0000256" key="1">
    <source>
        <dbReference type="SAM" id="Phobius"/>
    </source>
</evidence>